<dbReference type="Gene3D" id="3.40.50.620">
    <property type="entry name" value="HUPs"/>
    <property type="match status" value="1"/>
</dbReference>
<evidence type="ECO:0000256" key="5">
    <source>
        <dbReference type="ARBA" id="ARBA00022840"/>
    </source>
</evidence>
<dbReference type="Proteomes" id="UP000053477">
    <property type="component" value="Unassembled WGS sequence"/>
</dbReference>
<dbReference type="InterPro" id="IPR000924">
    <property type="entry name" value="Glu/Gln-tRNA-synth"/>
</dbReference>
<keyword evidence="5 9" id="KW-0067">ATP-binding</keyword>
<name>A0A0H2S146_9AGAM</name>
<feature type="domain" description="Glutaminyl-tRNA synthetase class Ib non-specific RNA-binding" evidence="14">
    <location>
        <begin position="14"/>
        <end position="168"/>
    </location>
</feature>
<dbReference type="InterPro" id="IPR007639">
    <property type="entry name" value="Gln-tRNA-synth_Ib_RNA-bd_N"/>
</dbReference>
<feature type="domain" description="Glutamyl/glutaminyl-tRNA synthetase class Ib catalytic" evidence="11">
    <location>
        <begin position="252"/>
        <end position="575"/>
    </location>
</feature>
<evidence type="ECO:0000256" key="9">
    <source>
        <dbReference type="RuleBase" id="RU363037"/>
    </source>
</evidence>
<organism evidence="15 16">
    <name type="scientific">Schizopora paradoxa</name>
    <dbReference type="NCBI Taxonomy" id="27342"/>
    <lineage>
        <taxon>Eukaryota</taxon>
        <taxon>Fungi</taxon>
        <taxon>Dikarya</taxon>
        <taxon>Basidiomycota</taxon>
        <taxon>Agaricomycotina</taxon>
        <taxon>Agaricomycetes</taxon>
        <taxon>Hymenochaetales</taxon>
        <taxon>Schizoporaceae</taxon>
        <taxon>Schizopora</taxon>
    </lineage>
</organism>
<dbReference type="EMBL" id="KQ085898">
    <property type="protein sequence ID" value="KLO18055.1"/>
    <property type="molecule type" value="Genomic_DNA"/>
</dbReference>
<dbReference type="GO" id="GO:0006425">
    <property type="term" value="P:glutaminyl-tRNA aminoacylation"/>
    <property type="evidence" value="ECO:0007669"/>
    <property type="project" value="InterPro"/>
</dbReference>
<dbReference type="Gene3D" id="1.10.8.1290">
    <property type="entry name" value="Glutaminyl-tRNA synthetase, non-specific RNA binding region part 1, domain 1"/>
    <property type="match status" value="1"/>
</dbReference>
<dbReference type="Pfam" id="PF04557">
    <property type="entry name" value="tRNA_synt_1c_R2"/>
    <property type="match status" value="1"/>
</dbReference>
<dbReference type="InterPro" id="IPR020056">
    <property type="entry name" value="Rbsml_bL25/Gln-tRNA_synth_N"/>
</dbReference>
<dbReference type="FunFam" id="2.40.240.10:FF:000007">
    <property type="entry name" value="Glutamine--tRNA ligase"/>
    <property type="match status" value="1"/>
</dbReference>
<evidence type="ECO:0000256" key="8">
    <source>
        <dbReference type="ARBA" id="ARBA00048270"/>
    </source>
</evidence>
<dbReference type="InterPro" id="IPR020059">
    <property type="entry name" value="Glu/Gln-tRNA-synth_Ib_codon-bd"/>
</dbReference>
<reference evidence="15 16" key="1">
    <citation type="submission" date="2015-04" db="EMBL/GenBank/DDBJ databases">
        <title>Complete genome sequence of Schizopora paradoxa KUC8140, a cosmopolitan wood degrader in East Asia.</title>
        <authorList>
            <consortium name="DOE Joint Genome Institute"/>
            <person name="Min B."/>
            <person name="Park H."/>
            <person name="Jang Y."/>
            <person name="Kim J.-J."/>
            <person name="Kim K.H."/>
            <person name="Pangilinan J."/>
            <person name="Lipzen A."/>
            <person name="Riley R."/>
            <person name="Grigoriev I.V."/>
            <person name="Spatafora J.W."/>
            <person name="Choi I.-G."/>
        </authorList>
    </citation>
    <scope>NUCLEOTIDE SEQUENCE [LARGE SCALE GENOMIC DNA]</scope>
    <source>
        <strain evidence="15 16">KUC8140</strain>
    </source>
</reference>
<dbReference type="PANTHER" id="PTHR43097:SF4">
    <property type="entry name" value="GLUTAMINE--TRNA LIGASE"/>
    <property type="match status" value="1"/>
</dbReference>
<dbReference type="Pfam" id="PF04558">
    <property type="entry name" value="tRNA_synt_1c_R1"/>
    <property type="match status" value="1"/>
</dbReference>
<evidence type="ECO:0000259" key="13">
    <source>
        <dbReference type="Pfam" id="PF04557"/>
    </source>
</evidence>
<dbReference type="InterPro" id="IPR014729">
    <property type="entry name" value="Rossmann-like_a/b/a_fold"/>
</dbReference>
<evidence type="ECO:0000256" key="10">
    <source>
        <dbReference type="SAM" id="MobiDB-lite"/>
    </source>
</evidence>
<dbReference type="AlphaFoldDB" id="A0A0H2S146"/>
<feature type="domain" description="Glutamyl/glutaminyl-tRNA synthetase class Ib anti-codon binding" evidence="12">
    <location>
        <begin position="584"/>
        <end position="684"/>
    </location>
</feature>
<sequence length="858" mass="95388">MPPKFNTNDPEIVKLVELFQTIGFTQAKAAETTKSPKVAATLKDIIERNKLSEKQVDEKKGSLFSGLAVQASGLDDAQRTYIVDAILDGKLKSSDQVTAAVKFVETNGIPKDEAQFNSECGVGYTISPEDLYSKVHGYISAANLSGWSDLGRTIGDLKVKTDLRWANPLEVKNATEKAFVDIFGPKVAASKAKAPAKKETGATASTSTPSATTPARTIFDEGFLGSLHKPGENPQIHPHLREAHLKATGGAVWTRFPPEPNGYLHVGHAKAIYVDFGYAAHHGGKTYLRYDDTNPEAEEGRYFESILETVRWLGFEPWRITYSSDYFQQLYELAVELIKRDKAYACHCTGKKRAHSAQHILTIVSADEIKEGRGVINGKEGFPRRACAHRSRPISESLAEFEKMRDGTYKKGECIIRMKQDLEDGNPDMWDLIAYRTDLSHPHHRTGDKWKIYPTYDFTHCLVDSFENISHSLCTTEFIAKRQSYEWLCDALEVYKPRQSEFGRLSITGTITSKRKIKALVEEKFVRGWDDPRLFTLIALRRRGVPPGAIIAFVASLGVSTAISTIQAVRFDSSIRSYLENSVPRLFVVLKPLKITLENVPEDYLVMVEKAVHPKIPALGTTKLPFTRTLYIDEDDFRTQDSDDFFRLAPGKSVGLFQAPHPITCISYKADPTTGKVTELVCRLEDSGQVKKPKAYIQWVAEHAPSGSPVFVDETRIFKPLFKSDNPTAVEEGFKTDINPDSEEIVKGAMVEVGFYSVAKKLMVEAKKESAERTKKALENEAISSPTDSSSPVPKKDQLLGNECVRFQGLRVAYFALDSDASLGCLSEPDSVAPQAKKGDRIVLNRIVSLKEDAGKNN</sequence>
<dbReference type="PRINTS" id="PR00987">
    <property type="entry name" value="TRNASYNTHGLU"/>
</dbReference>
<evidence type="ECO:0000256" key="1">
    <source>
        <dbReference type="ARBA" id="ARBA00005594"/>
    </source>
</evidence>
<dbReference type="Pfam" id="PF03950">
    <property type="entry name" value="tRNA-synt_1c_C"/>
    <property type="match status" value="1"/>
</dbReference>
<gene>
    <name evidence="15" type="ORF">SCHPADRAFT_925402</name>
</gene>
<dbReference type="STRING" id="27342.A0A0H2S146"/>
<keyword evidence="6 9" id="KW-0648">Protein biosynthesis</keyword>
<comment type="similarity">
    <text evidence="1 9">Belongs to the class-I aminoacyl-tRNA synthetase family.</text>
</comment>
<keyword evidence="7 9" id="KW-0030">Aminoacyl-tRNA synthetase</keyword>
<evidence type="ECO:0000313" key="16">
    <source>
        <dbReference type="Proteomes" id="UP000053477"/>
    </source>
</evidence>
<accession>A0A0H2S146</accession>
<dbReference type="PANTHER" id="PTHR43097">
    <property type="entry name" value="GLUTAMINE-TRNA LIGASE"/>
    <property type="match status" value="1"/>
</dbReference>
<evidence type="ECO:0000313" key="15">
    <source>
        <dbReference type="EMBL" id="KLO18055.1"/>
    </source>
</evidence>
<dbReference type="FunFam" id="3.40.50.620:FF:000037">
    <property type="entry name" value="Glutamine--tRNA ligase cytoplasmic"/>
    <property type="match status" value="1"/>
</dbReference>
<evidence type="ECO:0000259" key="14">
    <source>
        <dbReference type="Pfam" id="PF04558"/>
    </source>
</evidence>
<dbReference type="GO" id="GO:0005829">
    <property type="term" value="C:cytosol"/>
    <property type="evidence" value="ECO:0007669"/>
    <property type="project" value="TreeGrafter"/>
</dbReference>
<dbReference type="InterPro" id="IPR007638">
    <property type="entry name" value="Gln-tRNA-synth_Ib_RNA-bd_2"/>
</dbReference>
<dbReference type="EC" id="6.1.1.18" evidence="2"/>
<dbReference type="SUPFAM" id="SSF50715">
    <property type="entry name" value="Ribosomal protein L25-like"/>
    <property type="match status" value="1"/>
</dbReference>
<keyword evidence="16" id="KW-1185">Reference proteome</keyword>
<dbReference type="InterPro" id="IPR020058">
    <property type="entry name" value="Glu/Gln-tRNA-synth_Ib_cat-dom"/>
</dbReference>
<dbReference type="FunCoup" id="A0A0H2S146">
    <property type="interactions" value="875"/>
</dbReference>
<protein>
    <recommendedName>
        <fullName evidence="2">glutamine--tRNA ligase</fullName>
        <ecNumber evidence="2">6.1.1.18</ecNumber>
    </recommendedName>
</protein>
<feature type="domain" description="Glutaminyl-tRNA synthetase class Ib non-specific RNA-binding" evidence="13">
    <location>
        <begin position="171"/>
        <end position="244"/>
    </location>
</feature>
<dbReference type="InterPro" id="IPR011035">
    <property type="entry name" value="Ribosomal_bL25/Gln-tRNA_synth"/>
</dbReference>
<evidence type="ECO:0000256" key="2">
    <source>
        <dbReference type="ARBA" id="ARBA00012836"/>
    </source>
</evidence>
<dbReference type="InterPro" id="IPR042558">
    <property type="entry name" value="Gln-tRNA-synth_Ib_RNA-bd_N_1"/>
</dbReference>
<feature type="compositionally biased region" description="Low complexity" evidence="10">
    <location>
        <begin position="202"/>
        <end position="212"/>
    </location>
</feature>
<evidence type="ECO:0000256" key="3">
    <source>
        <dbReference type="ARBA" id="ARBA00022598"/>
    </source>
</evidence>
<proteinExistence type="inferred from homology"/>
<dbReference type="SUPFAM" id="SSF52374">
    <property type="entry name" value="Nucleotidylyl transferase"/>
    <property type="match status" value="1"/>
</dbReference>
<evidence type="ECO:0000259" key="12">
    <source>
        <dbReference type="Pfam" id="PF03950"/>
    </source>
</evidence>
<dbReference type="GO" id="GO:0005524">
    <property type="term" value="F:ATP binding"/>
    <property type="evidence" value="ECO:0007669"/>
    <property type="project" value="UniProtKB-KW"/>
</dbReference>
<keyword evidence="3 9" id="KW-0436">Ligase</keyword>
<dbReference type="InParanoid" id="A0A0H2S146"/>
<dbReference type="Gene3D" id="2.40.240.10">
    <property type="entry name" value="Ribosomal Protein L25, Chain P"/>
    <property type="match status" value="2"/>
</dbReference>
<dbReference type="GO" id="GO:0004819">
    <property type="term" value="F:glutamine-tRNA ligase activity"/>
    <property type="evidence" value="ECO:0007669"/>
    <property type="project" value="UniProtKB-EC"/>
</dbReference>
<dbReference type="FunFam" id="1.10.8.1290:FF:000002">
    <property type="entry name" value="Glutamine--tRNA ligase cytoplasmic"/>
    <property type="match status" value="1"/>
</dbReference>
<dbReference type="InterPro" id="IPR050132">
    <property type="entry name" value="Gln/Glu-tRNA_Ligase"/>
</dbReference>
<keyword evidence="4 9" id="KW-0547">Nucleotide-binding</keyword>
<dbReference type="InterPro" id="IPR004514">
    <property type="entry name" value="Gln-tRNA-synth"/>
</dbReference>
<evidence type="ECO:0000259" key="11">
    <source>
        <dbReference type="Pfam" id="PF00749"/>
    </source>
</evidence>
<dbReference type="Pfam" id="PF00749">
    <property type="entry name" value="tRNA-synt_1c"/>
    <property type="match status" value="1"/>
</dbReference>
<evidence type="ECO:0000256" key="6">
    <source>
        <dbReference type="ARBA" id="ARBA00022917"/>
    </source>
</evidence>
<evidence type="ECO:0000256" key="4">
    <source>
        <dbReference type="ARBA" id="ARBA00022741"/>
    </source>
</evidence>
<comment type="catalytic activity">
    <reaction evidence="8">
        <text>tRNA(Gln) + L-glutamine + ATP = L-glutaminyl-tRNA(Gln) + AMP + diphosphate</text>
        <dbReference type="Rhea" id="RHEA:20121"/>
        <dbReference type="Rhea" id="RHEA-COMP:9662"/>
        <dbReference type="Rhea" id="RHEA-COMP:9681"/>
        <dbReference type="ChEBI" id="CHEBI:30616"/>
        <dbReference type="ChEBI" id="CHEBI:33019"/>
        <dbReference type="ChEBI" id="CHEBI:58359"/>
        <dbReference type="ChEBI" id="CHEBI:78442"/>
        <dbReference type="ChEBI" id="CHEBI:78521"/>
        <dbReference type="ChEBI" id="CHEBI:456215"/>
        <dbReference type="EC" id="6.1.1.18"/>
    </reaction>
</comment>
<dbReference type="OrthoDB" id="10250478at2759"/>
<evidence type="ECO:0000256" key="7">
    <source>
        <dbReference type="ARBA" id="ARBA00023146"/>
    </source>
</evidence>
<feature type="region of interest" description="Disordered" evidence="10">
    <location>
        <begin position="193"/>
        <end position="212"/>
    </location>
</feature>
<dbReference type="NCBIfam" id="TIGR00440">
    <property type="entry name" value="glnS"/>
    <property type="match status" value="1"/>
</dbReference>